<evidence type="ECO:0000256" key="2">
    <source>
        <dbReference type="ARBA" id="ARBA00006562"/>
    </source>
</evidence>
<dbReference type="GO" id="GO:0000166">
    <property type="term" value="F:nucleotide binding"/>
    <property type="evidence" value="ECO:0007669"/>
    <property type="project" value="UniProtKB-KW"/>
</dbReference>
<dbReference type="InterPro" id="IPR013961">
    <property type="entry name" value="RAI1"/>
</dbReference>
<dbReference type="PANTHER" id="PTHR12395:SF9">
    <property type="entry name" value="DECAPPING AND EXORIBONUCLEASE PROTEIN"/>
    <property type="match status" value="1"/>
</dbReference>
<dbReference type="GO" id="GO:0003723">
    <property type="term" value="F:RNA binding"/>
    <property type="evidence" value="ECO:0007669"/>
    <property type="project" value="UniProtKB-KW"/>
</dbReference>
<dbReference type="GO" id="GO:0034353">
    <property type="term" value="F:mRNA 5'-diphosphatase activity"/>
    <property type="evidence" value="ECO:0007669"/>
    <property type="project" value="TreeGrafter"/>
</dbReference>
<comment type="catalytic activity">
    <reaction evidence="3">
        <text>a 5'-end (N(7)-methyl 5'-triphosphoguanosine)-ribonucleoside-ribonucleotide in mRNA + H2O = a (N(7)-methyl 5'-triphosphoguanosine)-nucleoside + a 5'-end phospho-ribonucleoside in mRNA + H(+)</text>
        <dbReference type="Rhea" id="RHEA:66928"/>
        <dbReference type="Rhea" id="RHEA-COMP:15692"/>
        <dbReference type="Rhea" id="RHEA-COMP:17313"/>
        <dbReference type="ChEBI" id="CHEBI:15377"/>
        <dbReference type="ChEBI" id="CHEBI:15378"/>
        <dbReference type="ChEBI" id="CHEBI:138282"/>
        <dbReference type="ChEBI" id="CHEBI:172876"/>
        <dbReference type="ChEBI" id="CHEBI:172877"/>
    </reaction>
    <physiologicalReaction direction="left-to-right" evidence="3">
        <dbReference type="Rhea" id="RHEA:66929"/>
    </physiologicalReaction>
</comment>
<evidence type="ECO:0000313" key="8">
    <source>
        <dbReference type="EMBL" id="WFD15069.1"/>
    </source>
</evidence>
<dbReference type="GO" id="GO:0000956">
    <property type="term" value="P:nuclear-transcribed mRNA catabolic process"/>
    <property type="evidence" value="ECO:0007669"/>
    <property type="project" value="TreeGrafter"/>
</dbReference>
<keyword evidence="6" id="KW-0540">Nuclease</keyword>
<dbReference type="GO" id="GO:0110155">
    <property type="term" value="P:NAD-cap decapping"/>
    <property type="evidence" value="ECO:0007669"/>
    <property type="project" value="TreeGrafter"/>
</dbReference>
<evidence type="ECO:0000256" key="6">
    <source>
        <dbReference type="RuleBase" id="RU367113"/>
    </source>
</evidence>
<organism evidence="8 9">
    <name type="scientific">Malassezia arunalokei</name>
    <dbReference type="NCBI Taxonomy" id="1514897"/>
    <lineage>
        <taxon>Eukaryota</taxon>
        <taxon>Fungi</taxon>
        <taxon>Dikarya</taxon>
        <taxon>Basidiomycota</taxon>
        <taxon>Ustilaginomycotina</taxon>
        <taxon>Malasseziomycetes</taxon>
        <taxon>Malasseziales</taxon>
        <taxon>Malasseziaceae</taxon>
        <taxon>Malassezia</taxon>
    </lineage>
</organism>
<protein>
    <recommendedName>
        <fullName evidence="6">Decapping nuclease</fullName>
        <ecNumber evidence="6">3.6.1.-</ecNumber>
    </recommendedName>
</protein>
<keyword evidence="6" id="KW-0539">Nucleus</keyword>
<dbReference type="EMBL" id="CP119917">
    <property type="protein sequence ID" value="WFD15069.1"/>
    <property type="molecule type" value="Genomic_DNA"/>
</dbReference>
<dbReference type="GO" id="GO:0005829">
    <property type="term" value="C:cytosol"/>
    <property type="evidence" value="ECO:0007669"/>
    <property type="project" value="TreeGrafter"/>
</dbReference>
<evidence type="ECO:0000256" key="3">
    <source>
        <dbReference type="ARBA" id="ARBA00044676"/>
    </source>
</evidence>
<evidence type="ECO:0000313" key="9">
    <source>
        <dbReference type="Proteomes" id="UP001217582"/>
    </source>
</evidence>
<comment type="subcellular location">
    <subcellularLocation>
        <location evidence="6">Nucleus</location>
    </subcellularLocation>
</comment>
<evidence type="ECO:0000256" key="1">
    <source>
        <dbReference type="ARBA" id="ARBA00001968"/>
    </source>
</evidence>
<comment type="catalytic activity">
    <reaction evidence="4">
        <text>a 5'-end triphospho-ribonucleoside in mRNA + H2O = a 5'-end phospho-ribonucleoside in mRNA + diphosphate + H(+)</text>
        <dbReference type="Rhea" id="RHEA:78683"/>
        <dbReference type="Rhea" id="RHEA-COMP:15692"/>
        <dbReference type="Rhea" id="RHEA-COMP:17164"/>
        <dbReference type="ChEBI" id="CHEBI:15377"/>
        <dbReference type="ChEBI" id="CHEBI:15378"/>
        <dbReference type="ChEBI" id="CHEBI:33019"/>
        <dbReference type="ChEBI" id="CHEBI:138282"/>
        <dbReference type="ChEBI" id="CHEBI:167618"/>
    </reaction>
    <physiologicalReaction direction="left-to-right" evidence="4">
        <dbReference type="Rhea" id="RHEA:78684"/>
    </physiologicalReaction>
</comment>
<dbReference type="GO" id="GO:0004519">
    <property type="term" value="F:endonuclease activity"/>
    <property type="evidence" value="ECO:0007669"/>
    <property type="project" value="UniProtKB-KW"/>
</dbReference>
<evidence type="ECO:0000256" key="5">
    <source>
        <dbReference type="ARBA" id="ARBA00048124"/>
    </source>
</evidence>
<keyword evidence="6" id="KW-0547">Nucleotide-binding</keyword>
<comment type="similarity">
    <text evidence="2 6">Belongs to the DXO/Dom3Z family.</text>
</comment>
<name>A0AAJ6CJC0_9BASI</name>
<evidence type="ECO:0000259" key="7">
    <source>
        <dbReference type="Pfam" id="PF08652"/>
    </source>
</evidence>
<reference evidence="8 9" key="1">
    <citation type="submission" date="2023-03" db="EMBL/GenBank/DDBJ databases">
        <title>Mating type loci evolution in Malassezia.</title>
        <authorList>
            <person name="Coelho M.A."/>
        </authorList>
    </citation>
    <scope>NUCLEOTIDE SEQUENCE [LARGE SCALE GENOMIC DNA]</scope>
    <source>
        <strain evidence="8 9">CBS 13387</strain>
    </source>
</reference>
<proteinExistence type="inferred from homology"/>
<comment type="function">
    <text evidence="6">Decapping enzyme for NAD-capped RNAs: specifically hydrolyzes the nicotinamide adenine dinucleotide (NAD) cap from a subset of RNAs by removing the entire NAD moiety from the 5'-end of an NAD-capped RNA.</text>
</comment>
<dbReference type="PANTHER" id="PTHR12395">
    <property type="entry name" value="DOM-3 RELATED"/>
    <property type="match status" value="1"/>
</dbReference>
<dbReference type="GO" id="GO:0046872">
    <property type="term" value="F:metal ion binding"/>
    <property type="evidence" value="ECO:0007669"/>
    <property type="project" value="UniProtKB-KW"/>
</dbReference>
<accession>A0AAJ6CJC0</accession>
<dbReference type="GO" id="GO:0005634">
    <property type="term" value="C:nucleus"/>
    <property type="evidence" value="ECO:0007669"/>
    <property type="project" value="UniProtKB-SubCell"/>
</dbReference>
<dbReference type="Pfam" id="PF08652">
    <property type="entry name" value="RAI1"/>
    <property type="match status" value="1"/>
</dbReference>
<dbReference type="AlphaFoldDB" id="A0AAJ6CJC0"/>
<keyword evidence="9" id="KW-1185">Reference proteome</keyword>
<dbReference type="InterPro" id="IPR039039">
    <property type="entry name" value="RAI1-like_fam"/>
</dbReference>
<gene>
    <name evidence="8" type="primary">RAI1</name>
    <name evidence="8" type="ORF">MARU1_001082</name>
</gene>
<comment type="catalytic activity">
    <reaction evidence="5">
        <text>a 5'-end NAD(+)-phospho-ribonucleoside in mRNA + H2O = a 5'-end phospho-ribonucleoside in mRNA + NAD(+) + H(+)</text>
        <dbReference type="Rhea" id="RHEA:60880"/>
        <dbReference type="Rhea" id="RHEA-COMP:15692"/>
        <dbReference type="Rhea" id="RHEA-COMP:15698"/>
        <dbReference type="ChEBI" id="CHEBI:15377"/>
        <dbReference type="ChEBI" id="CHEBI:15378"/>
        <dbReference type="ChEBI" id="CHEBI:57540"/>
        <dbReference type="ChEBI" id="CHEBI:138282"/>
        <dbReference type="ChEBI" id="CHEBI:144029"/>
    </reaction>
    <physiologicalReaction direction="left-to-right" evidence="5">
        <dbReference type="Rhea" id="RHEA:60881"/>
    </physiologicalReaction>
</comment>
<comment type="cofactor">
    <cofactor evidence="1 6">
        <name>a divalent metal cation</name>
        <dbReference type="ChEBI" id="CHEBI:60240"/>
    </cofactor>
</comment>
<dbReference type="EC" id="3.6.1.-" evidence="6"/>
<dbReference type="Proteomes" id="UP001217582">
    <property type="component" value="Chromosome 2"/>
</dbReference>
<sequence length="447" mass="51198">MALPPVSVQQPVLMATFSYDENRSLCFDNSAKRWYKMPPTQENSAQGADLNVGFERYQERPHVPDPLDSVLYTIMHQSRAGLSQEEAVQGKLSVPADSLEHEMLRAQVVTWRGILTKLCTAWSCHVEAPPMFREGFELNVMMLGDTLIMEEVPPTMFQRQSMQSGRPKSRRSQLSSYYGYSFESYCTKSRPGYAQTCGPPGWSGDVNTNVQWGHIVKTKLGHTRIIIGGEVDCVETLDAGTDHEREGVVELKTNLQIQNAEDQNRLDAKMLKMYMQSFLLGVRSIVIGFRDQQGTLLSHTMYRTADLPRMVRGHTVEWNANDNLAFGAAMIDFIRHVVRTETERWSFHFAQRVRKNEYMFGPYAWRVHRSTSAFLAHLPLPALQDAEREYPVFRIKFEPPFSHVTIRYVPPSELAMDGRRQARCGLVPSDFYTWATEPMAHLLRHEI</sequence>
<keyword evidence="8" id="KW-0255">Endonuclease</keyword>
<keyword evidence="6" id="KW-0479">Metal-binding</keyword>
<keyword evidence="6" id="KW-0694">RNA-binding</keyword>
<feature type="domain" description="RAI1-like" evidence="7">
    <location>
        <begin position="9"/>
        <end position="357"/>
    </location>
</feature>
<keyword evidence="6" id="KW-0378">Hydrolase</keyword>
<evidence type="ECO:0000256" key="4">
    <source>
        <dbReference type="ARBA" id="ARBA00044692"/>
    </source>
</evidence>